<dbReference type="EMBL" id="JABTTY010000001">
    <property type="protein sequence ID" value="MBE7525025.1"/>
    <property type="molecule type" value="Genomic_DNA"/>
</dbReference>
<dbReference type="Pfam" id="PF04079">
    <property type="entry name" value="SMC_ScpB"/>
    <property type="match status" value="1"/>
</dbReference>
<evidence type="ECO:0000256" key="3">
    <source>
        <dbReference type="ARBA" id="ARBA00022829"/>
    </source>
</evidence>
<protein>
    <submittedName>
        <fullName evidence="5">SMC-Scp complex subunit ScpB</fullName>
    </submittedName>
</protein>
<dbReference type="SUPFAM" id="SSF46785">
    <property type="entry name" value="Winged helix' DNA-binding domain"/>
    <property type="match status" value="2"/>
</dbReference>
<dbReference type="Gene3D" id="1.10.10.10">
    <property type="entry name" value="Winged helix-like DNA-binding domain superfamily/Winged helix DNA-binding domain"/>
    <property type="match status" value="2"/>
</dbReference>
<dbReference type="InterPro" id="IPR036388">
    <property type="entry name" value="WH-like_DNA-bd_sf"/>
</dbReference>
<dbReference type="PIRSF" id="PIRSF019345">
    <property type="entry name" value="ScpB"/>
    <property type="match status" value="1"/>
</dbReference>
<keyword evidence="2" id="KW-0132">Cell division</keyword>
<dbReference type="PANTHER" id="PTHR34298:SF2">
    <property type="entry name" value="SEGREGATION AND CONDENSATION PROTEIN B"/>
    <property type="match status" value="1"/>
</dbReference>
<evidence type="ECO:0000256" key="4">
    <source>
        <dbReference type="ARBA" id="ARBA00023306"/>
    </source>
</evidence>
<dbReference type="Proteomes" id="UP000710385">
    <property type="component" value="Unassembled WGS sequence"/>
</dbReference>
<reference evidence="5" key="1">
    <citation type="submission" date="2020-05" db="EMBL/GenBank/DDBJ databases">
        <title>High-Quality Genomes of Partial-Nitritation/Anammox System by Hierarchical Clustering Based Hybrid Assembly.</title>
        <authorList>
            <person name="Liu L."/>
            <person name="Wang Y."/>
            <person name="Che Y."/>
            <person name="Chen Y."/>
            <person name="Xia Y."/>
            <person name="Luo R."/>
            <person name="Cheng S.H."/>
            <person name="Zheng C."/>
            <person name="Zhang T."/>
        </authorList>
    </citation>
    <scope>NUCLEOTIDE SEQUENCE</scope>
    <source>
        <strain evidence="5">H1_PAT1</strain>
    </source>
</reference>
<dbReference type="InterPro" id="IPR036390">
    <property type="entry name" value="WH_DNA-bd_sf"/>
</dbReference>
<comment type="caution">
    <text evidence="5">The sequence shown here is derived from an EMBL/GenBank/DDBJ whole genome shotgun (WGS) entry which is preliminary data.</text>
</comment>
<keyword evidence="3" id="KW-0159">Chromosome partition</keyword>
<keyword evidence="1" id="KW-0963">Cytoplasm</keyword>
<accession>A0A928Y4N9</accession>
<evidence type="ECO:0000256" key="2">
    <source>
        <dbReference type="ARBA" id="ARBA00022618"/>
    </source>
</evidence>
<gene>
    <name evidence="5" type="ORF">HS096_01350</name>
</gene>
<dbReference type="InterPro" id="IPR005234">
    <property type="entry name" value="ScpB_csome_segregation"/>
</dbReference>
<evidence type="ECO:0000313" key="5">
    <source>
        <dbReference type="EMBL" id="MBE7525025.1"/>
    </source>
</evidence>
<evidence type="ECO:0000256" key="1">
    <source>
        <dbReference type="ARBA" id="ARBA00022490"/>
    </source>
</evidence>
<dbReference type="PANTHER" id="PTHR34298">
    <property type="entry name" value="SEGREGATION AND CONDENSATION PROTEIN B"/>
    <property type="match status" value="1"/>
</dbReference>
<dbReference type="AlphaFoldDB" id="A0A928Y4N9"/>
<keyword evidence="4" id="KW-0131">Cell cycle</keyword>
<sequence>MKLQHTIEAILFAGARPFSIKKLADLCECSVTDVEDALKELSAACANRGIMLQRSGTDAQLVTKPEASDIVAQVVREEAFGELTRPALEALTILAYRGPMTRPELEQIRGIQSALILRNLMLRGLVEEQEDRRLGQSVYAITFDFIRHLGLSSVEDLPEYEEMRGHEVLTDALADLEAGKTAQDGTKELKV</sequence>
<organism evidence="5 6">
    <name type="scientific">candidate division WWE3 bacterium</name>
    <dbReference type="NCBI Taxonomy" id="2053526"/>
    <lineage>
        <taxon>Bacteria</taxon>
        <taxon>Katanobacteria</taxon>
    </lineage>
</organism>
<name>A0A928Y4N9_UNCKA</name>
<evidence type="ECO:0000313" key="6">
    <source>
        <dbReference type="Proteomes" id="UP000710385"/>
    </source>
</evidence>
<dbReference type="GO" id="GO:0051301">
    <property type="term" value="P:cell division"/>
    <property type="evidence" value="ECO:0007669"/>
    <property type="project" value="UniProtKB-KW"/>
</dbReference>
<proteinExistence type="predicted"/>
<dbReference type="GO" id="GO:0051304">
    <property type="term" value="P:chromosome separation"/>
    <property type="evidence" value="ECO:0007669"/>
    <property type="project" value="InterPro"/>
</dbReference>